<reference evidence="2 3" key="1">
    <citation type="submission" date="2019-06" db="EMBL/GenBank/DDBJ databases">
        <title>Cerasibacillus sp. nov., isolated from maize field.</title>
        <authorList>
            <person name="Lin S.-Y."/>
            <person name="Tsai C.-F."/>
            <person name="Young C.-C."/>
        </authorList>
    </citation>
    <scope>NUCLEOTIDE SEQUENCE [LARGE SCALE GENOMIC DNA]</scope>
    <source>
        <strain evidence="2 3">CC-CFT480</strain>
    </source>
</reference>
<feature type="transmembrane region" description="Helical" evidence="1">
    <location>
        <begin position="237"/>
        <end position="256"/>
    </location>
</feature>
<dbReference type="GO" id="GO:0005886">
    <property type="term" value="C:plasma membrane"/>
    <property type="evidence" value="ECO:0007669"/>
    <property type="project" value="TreeGrafter"/>
</dbReference>
<keyword evidence="1" id="KW-1133">Transmembrane helix</keyword>
<dbReference type="InterPro" id="IPR007441">
    <property type="entry name" value="EutH"/>
</dbReference>
<accession>A0A5C8NZV1</accession>
<evidence type="ECO:0000313" key="2">
    <source>
        <dbReference type="EMBL" id="TXL66535.1"/>
    </source>
</evidence>
<dbReference type="OrthoDB" id="9778282at2"/>
<feature type="transmembrane region" description="Helical" evidence="1">
    <location>
        <begin position="37"/>
        <end position="59"/>
    </location>
</feature>
<dbReference type="NCBIfam" id="NF011666">
    <property type="entry name" value="PRK15086.1-2"/>
    <property type="match status" value="1"/>
</dbReference>
<feature type="transmembrane region" description="Helical" evidence="1">
    <location>
        <begin position="304"/>
        <end position="325"/>
    </location>
</feature>
<feature type="transmembrane region" description="Helical" evidence="1">
    <location>
        <begin position="138"/>
        <end position="159"/>
    </location>
</feature>
<proteinExistence type="predicted"/>
<evidence type="ECO:0000256" key="1">
    <source>
        <dbReference type="SAM" id="Phobius"/>
    </source>
</evidence>
<feature type="transmembrane region" description="Helical" evidence="1">
    <location>
        <begin position="165"/>
        <end position="187"/>
    </location>
</feature>
<dbReference type="Proteomes" id="UP000321574">
    <property type="component" value="Unassembled WGS sequence"/>
</dbReference>
<name>A0A5C8NZV1_9BACI</name>
<comment type="caution">
    <text evidence="2">The sequence shown here is derived from an EMBL/GenBank/DDBJ whole genome shotgun (WGS) entry which is preliminary data.</text>
</comment>
<protein>
    <submittedName>
        <fullName evidence="2">Ethanolamine utilization protein EutH</fullName>
    </submittedName>
</protein>
<feature type="transmembrane region" description="Helical" evidence="1">
    <location>
        <begin position="331"/>
        <end position="354"/>
    </location>
</feature>
<dbReference type="Pfam" id="PF04346">
    <property type="entry name" value="EutH"/>
    <property type="match status" value="1"/>
</dbReference>
<dbReference type="RefSeq" id="WP_147665935.1">
    <property type="nucleotide sequence ID" value="NZ_VDUW01000002.1"/>
</dbReference>
<dbReference type="PANTHER" id="PTHR40089:SF1">
    <property type="entry name" value="ETHANOLAMINE PERMEASE EUTH-RELATED"/>
    <property type="match status" value="1"/>
</dbReference>
<dbReference type="NCBIfam" id="NF011667">
    <property type="entry name" value="PRK15086.1-3"/>
    <property type="match status" value="1"/>
</dbReference>
<sequence>MGINDIIIYIVIFFLIIGAIDKIVGNKLGLGERFTEGFLAMGPLTLAMVGIISLAPVIANILTPIIAPIYQIVGADPATFANTILAIDMGGYALAKEMALTEEAGIFSYVFLGTTMGATIVFTIPVALGMIKKEDQPFFAKGILIGMITVPIGSLVGGLVGGLSISMIVMNLIPTIFFSVLIGFGLWKYPQKMIAGFTWFGKGVEIIAIIGLTLAIIETLTDITIIPNMTPLSEGIQIVGQIVIFLAGAFPMVAFIQKVLKKPLAQIGKLLGIDHTATAGLVASLAHSIPMLSILKDMDPKGKVINVAFAVSAAFVLGSHLGFVAGVEKEMVFSMIVGKLVGGIAAIFLATLTFRTTSTT</sequence>
<organism evidence="2 3">
    <name type="scientific">Cerasibacillus terrae</name>
    <dbReference type="NCBI Taxonomy" id="2498845"/>
    <lineage>
        <taxon>Bacteria</taxon>
        <taxon>Bacillati</taxon>
        <taxon>Bacillota</taxon>
        <taxon>Bacilli</taxon>
        <taxon>Bacillales</taxon>
        <taxon>Bacillaceae</taxon>
        <taxon>Cerasibacillus</taxon>
    </lineage>
</organism>
<feature type="transmembrane region" description="Helical" evidence="1">
    <location>
        <begin position="199"/>
        <end position="217"/>
    </location>
</feature>
<keyword evidence="1" id="KW-0472">Membrane</keyword>
<keyword evidence="3" id="KW-1185">Reference proteome</keyword>
<feature type="transmembrane region" description="Helical" evidence="1">
    <location>
        <begin position="106"/>
        <end position="131"/>
    </location>
</feature>
<feature type="transmembrane region" description="Helical" evidence="1">
    <location>
        <begin position="6"/>
        <end position="25"/>
    </location>
</feature>
<gene>
    <name evidence="2" type="primary">eutH</name>
    <name evidence="2" type="ORF">FHP05_03880</name>
</gene>
<evidence type="ECO:0000313" key="3">
    <source>
        <dbReference type="Proteomes" id="UP000321574"/>
    </source>
</evidence>
<keyword evidence="1" id="KW-0812">Transmembrane</keyword>
<dbReference type="AlphaFoldDB" id="A0A5C8NZV1"/>
<dbReference type="EMBL" id="VDUW01000002">
    <property type="protein sequence ID" value="TXL66535.1"/>
    <property type="molecule type" value="Genomic_DNA"/>
</dbReference>
<dbReference type="PANTHER" id="PTHR40089">
    <property type="entry name" value="ETHANOLAMINE UTILIZATION PROTEIN EUTH"/>
    <property type="match status" value="1"/>
</dbReference>
<dbReference type="GO" id="GO:0034228">
    <property type="term" value="F:ethanolamine transmembrane transporter activity"/>
    <property type="evidence" value="ECO:0007669"/>
    <property type="project" value="InterPro"/>
</dbReference>
<dbReference type="PIRSF" id="PIRSF019466">
    <property type="entry name" value="EutH"/>
    <property type="match status" value="1"/>
</dbReference>